<evidence type="ECO:0000313" key="2">
    <source>
        <dbReference type="EMBL" id="OXA40122.1"/>
    </source>
</evidence>
<organism evidence="2 3">
    <name type="scientific">Folsomia candida</name>
    <name type="common">Springtail</name>
    <dbReference type="NCBI Taxonomy" id="158441"/>
    <lineage>
        <taxon>Eukaryota</taxon>
        <taxon>Metazoa</taxon>
        <taxon>Ecdysozoa</taxon>
        <taxon>Arthropoda</taxon>
        <taxon>Hexapoda</taxon>
        <taxon>Collembola</taxon>
        <taxon>Entomobryomorpha</taxon>
        <taxon>Isotomoidea</taxon>
        <taxon>Isotomidae</taxon>
        <taxon>Proisotominae</taxon>
        <taxon>Folsomia</taxon>
    </lineage>
</organism>
<evidence type="ECO:0000256" key="1">
    <source>
        <dbReference type="SAM" id="MobiDB-lite"/>
    </source>
</evidence>
<dbReference type="Proteomes" id="UP000198287">
    <property type="component" value="Unassembled WGS sequence"/>
</dbReference>
<evidence type="ECO:0000313" key="3">
    <source>
        <dbReference type="Proteomes" id="UP000198287"/>
    </source>
</evidence>
<accession>A0A226D3H8</accession>
<keyword evidence="3" id="KW-1185">Reference proteome</keyword>
<feature type="region of interest" description="Disordered" evidence="1">
    <location>
        <begin position="141"/>
        <end position="160"/>
    </location>
</feature>
<feature type="compositionally biased region" description="Basic and acidic residues" evidence="1">
    <location>
        <begin position="141"/>
        <end position="159"/>
    </location>
</feature>
<protein>
    <submittedName>
        <fullName evidence="2">Uncharacterized protein</fullName>
    </submittedName>
</protein>
<reference evidence="2 3" key="1">
    <citation type="submission" date="2015-12" db="EMBL/GenBank/DDBJ databases">
        <title>The genome of Folsomia candida.</title>
        <authorList>
            <person name="Faddeeva A."/>
            <person name="Derks M.F."/>
            <person name="Anvar Y."/>
            <person name="Smit S."/>
            <person name="Van Straalen N."/>
            <person name="Roelofs D."/>
        </authorList>
    </citation>
    <scope>NUCLEOTIDE SEQUENCE [LARGE SCALE GENOMIC DNA]</scope>
    <source>
        <strain evidence="2 3">VU population</strain>
        <tissue evidence="2">Whole body</tissue>
    </source>
</reference>
<comment type="caution">
    <text evidence="2">The sequence shown here is derived from an EMBL/GenBank/DDBJ whole genome shotgun (WGS) entry which is preliminary data.</text>
</comment>
<dbReference type="EMBL" id="LNIX01000035">
    <property type="protein sequence ID" value="OXA40122.1"/>
    <property type="molecule type" value="Genomic_DNA"/>
</dbReference>
<sequence>MSQTKKSPGYPKSVSTAENLQKLKDPIIRDPRLKLYYLADEMGDPKPAICSMLTEDLGMKKVSVRWVPKLLSASHKQDRVDFCNANFNLLNENWNLLNILLAAYGTWVYYYDPDTKGPLLIKFIAGNTAINGAVYAGTPKELRPPVEKKRGRADADENRFTCTDHPPCSPDRTLSDYYPFQTAKLVGDLLSNKPDFTEDILVIIPPKGKKSVGVDQLLSLTKRSPPQCLDLHRLGIYARLHGLPTELKSPLLKKFRDKDSSKHEKLVLAQILKYCAKKESTKPFLSTTEVSNLLQSLETTNSTPTINDDPYDPDLFFNLGTRSELCLSFCIILHQSIVKGARVLEGDWKILLYYESRIRAIQRKEKCHPNGQVEISSLIEIPTIISKYKRGLHRSEIHKISLSNSMGYLSY</sequence>
<dbReference type="AlphaFoldDB" id="A0A226D3H8"/>
<gene>
    <name evidence="2" type="ORF">Fcan01_25132</name>
</gene>
<dbReference type="PANTHER" id="PTHR46060:SF1">
    <property type="entry name" value="MARINER MOS1 TRANSPOSASE-LIKE PROTEIN"/>
    <property type="match status" value="1"/>
</dbReference>
<dbReference type="PANTHER" id="PTHR46060">
    <property type="entry name" value="MARINER MOS1 TRANSPOSASE-LIKE PROTEIN"/>
    <property type="match status" value="1"/>
</dbReference>
<name>A0A226D3H8_FOLCA</name>
<dbReference type="InterPro" id="IPR052709">
    <property type="entry name" value="Transposase-MT_Hybrid"/>
</dbReference>
<proteinExistence type="predicted"/>